<dbReference type="GO" id="GO:0055085">
    <property type="term" value="P:transmembrane transport"/>
    <property type="evidence" value="ECO:0007669"/>
    <property type="project" value="InterPro"/>
</dbReference>
<evidence type="ECO:0000256" key="7">
    <source>
        <dbReference type="ARBA" id="ARBA00023136"/>
    </source>
</evidence>
<evidence type="ECO:0000256" key="3">
    <source>
        <dbReference type="ARBA" id="ARBA00022448"/>
    </source>
</evidence>
<dbReference type="InterPro" id="IPR038770">
    <property type="entry name" value="Na+/solute_symporter_sf"/>
</dbReference>
<dbReference type="InterPro" id="IPR004776">
    <property type="entry name" value="Mem_transp_PIN-like"/>
</dbReference>
<comment type="similarity">
    <text evidence="2">Belongs to the auxin efflux carrier (TC 2.A.69) family.</text>
</comment>
<keyword evidence="3" id="KW-0813">Transport</keyword>
<dbReference type="PANTHER" id="PTHR36838">
    <property type="entry name" value="AUXIN EFFLUX CARRIER FAMILY PROTEIN"/>
    <property type="match status" value="1"/>
</dbReference>
<dbReference type="Pfam" id="PF03547">
    <property type="entry name" value="Mem_trans"/>
    <property type="match status" value="1"/>
</dbReference>
<proteinExistence type="inferred from homology"/>
<feature type="transmembrane region" description="Helical" evidence="8">
    <location>
        <begin position="67"/>
        <end position="88"/>
    </location>
</feature>
<dbReference type="EMBL" id="JACBXS010000029">
    <property type="protein sequence ID" value="NYS25961.1"/>
    <property type="molecule type" value="Genomic_DNA"/>
</dbReference>
<feature type="transmembrane region" description="Helical" evidence="8">
    <location>
        <begin position="259"/>
        <end position="278"/>
    </location>
</feature>
<dbReference type="RefSeq" id="WP_179906758.1">
    <property type="nucleotide sequence ID" value="NZ_JACBXS010000029.1"/>
</dbReference>
<evidence type="ECO:0000256" key="4">
    <source>
        <dbReference type="ARBA" id="ARBA00022475"/>
    </source>
</evidence>
<dbReference type="AlphaFoldDB" id="A0A7Z0I111"/>
<feature type="transmembrane region" description="Helical" evidence="8">
    <location>
        <begin position="170"/>
        <end position="193"/>
    </location>
</feature>
<keyword evidence="5 8" id="KW-0812">Transmembrane</keyword>
<evidence type="ECO:0000256" key="6">
    <source>
        <dbReference type="ARBA" id="ARBA00022989"/>
    </source>
</evidence>
<evidence type="ECO:0000256" key="1">
    <source>
        <dbReference type="ARBA" id="ARBA00004651"/>
    </source>
</evidence>
<accession>A0A7Z0I111</accession>
<keyword evidence="10" id="KW-1185">Reference proteome</keyword>
<sequence length="309" mass="33143">MQALVSVILPVFLLIGFGYAMRWRELITDAHIDGVMVFAQNFAIPCLLFVAIARLDLGQDFDLRLLGSFYLGALAGFVAGIAGARLFFKRDWEDSIAIGFVCLFSNSLLLGLPITERAYGADALAPNYAIIAVHSPICYAVGITAMEFVRNRGSGMAATGRRVFVAMFRNALVIGIGLGFVVNLGGIALPQVVDEALDLMVRAAIPTALFGLGGVLYRYRPDGDLRTIGYVVAVSLILHPAIVWAMGRGLALDQGQFRSAVLTAAVAPGVNAYVFANMYGRARRVAASSVLLGTVLCALTGWVWLHLLE</sequence>
<evidence type="ECO:0000256" key="5">
    <source>
        <dbReference type="ARBA" id="ARBA00022692"/>
    </source>
</evidence>
<feature type="transmembrane region" description="Helical" evidence="8">
    <location>
        <begin position="6"/>
        <end position="23"/>
    </location>
</feature>
<comment type="caution">
    <text evidence="9">The sequence shown here is derived from an EMBL/GenBank/DDBJ whole genome shotgun (WGS) entry which is preliminary data.</text>
</comment>
<protein>
    <submittedName>
        <fullName evidence="9">AEC family transporter</fullName>
    </submittedName>
</protein>
<feature type="transmembrane region" description="Helical" evidence="8">
    <location>
        <begin position="95"/>
        <end position="115"/>
    </location>
</feature>
<dbReference type="Gene3D" id="1.20.1530.20">
    <property type="match status" value="2"/>
</dbReference>
<keyword evidence="6 8" id="KW-1133">Transmembrane helix</keyword>
<keyword evidence="7 8" id="KW-0472">Membrane</keyword>
<evidence type="ECO:0000256" key="8">
    <source>
        <dbReference type="SAM" id="Phobius"/>
    </source>
</evidence>
<comment type="subcellular location">
    <subcellularLocation>
        <location evidence="1">Cell membrane</location>
        <topology evidence="1">Multi-pass membrane protein</topology>
    </subcellularLocation>
</comment>
<feature type="transmembrane region" description="Helical" evidence="8">
    <location>
        <begin position="285"/>
        <end position="305"/>
    </location>
</feature>
<evidence type="ECO:0000313" key="10">
    <source>
        <dbReference type="Proteomes" id="UP000529417"/>
    </source>
</evidence>
<reference evidence="9 10" key="1">
    <citation type="journal article" date="2000" name="Arch. Microbiol.">
        <title>Rhodobaca bogoriensis gen. nov. and sp. nov., an alkaliphilic purple nonsulfur bacterium from African Rift Valley soda lakes.</title>
        <authorList>
            <person name="Milford A.D."/>
            <person name="Achenbach L.A."/>
            <person name="Jung D.O."/>
            <person name="Madigan M.T."/>
        </authorList>
    </citation>
    <scope>NUCLEOTIDE SEQUENCE [LARGE SCALE GENOMIC DNA]</scope>
    <source>
        <strain evidence="9 10">2376</strain>
    </source>
</reference>
<feature type="transmembrane region" description="Helical" evidence="8">
    <location>
        <begin position="35"/>
        <end position="55"/>
    </location>
</feature>
<gene>
    <name evidence="9" type="ORF">HUK65_13280</name>
</gene>
<evidence type="ECO:0000256" key="2">
    <source>
        <dbReference type="ARBA" id="ARBA00010145"/>
    </source>
</evidence>
<keyword evidence="4" id="KW-1003">Cell membrane</keyword>
<organism evidence="9 10">
    <name type="scientific">Rhabdonatronobacter sediminivivens</name>
    <dbReference type="NCBI Taxonomy" id="2743469"/>
    <lineage>
        <taxon>Bacteria</taxon>
        <taxon>Pseudomonadati</taxon>
        <taxon>Pseudomonadota</taxon>
        <taxon>Alphaproteobacteria</taxon>
        <taxon>Rhodobacterales</taxon>
        <taxon>Paracoccaceae</taxon>
        <taxon>Rhabdonatronobacter</taxon>
    </lineage>
</organism>
<name>A0A7Z0I111_9RHOB</name>
<dbReference type="PANTHER" id="PTHR36838:SF3">
    <property type="entry name" value="TRANSPORTER AUXIN EFFLUX CARRIER EC FAMILY"/>
    <property type="match status" value="1"/>
</dbReference>
<dbReference type="GO" id="GO:0005886">
    <property type="term" value="C:plasma membrane"/>
    <property type="evidence" value="ECO:0007669"/>
    <property type="project" value="UniProtKB-SubCell"/>
</dbReference>
<feature type="transmembrane region" description="Helical" evidence="8">
    <location>
        <begin position="229"/>
        <end position="247"/>
    </location>
</feature>
<evidence type="ECO:0000313" key="9">
    <source>
        <dbReference type="EMBL" id="NYS25961.1"/>
    </source>
</evidence>
<feature type="transmembrane region" description="Helical" evidence="8">
    <location>
        <begin position="127"/>
        <end position="149"/>
    </location>
</feature>
<dbReference type="Proteomes" id="UP000529417">
    <property type="component" value="Unassembled WGS sequence"/>
</dbReference>
<feature type="transmembrane region" description="Helical" evidence="8">
    <location>
        <begin position="199"/>
        <end position="217"/>
    </location>
</feature>